<feature type="domain" description="Caspase family p10" evidence="9">
    <location>
        <begin position="191"/>
        <end position="286"/>
    </location>
</feature>
<evidence type="ECO:0000256" key="6">
    <source>
        <dbReference type="ARBA" id="ARBA00023145"/>
    </source>
</evidence>
<dbReference type="InterPro" id="IPR033139">
    <property type="entry name" value="Caspase_cys_AS"/>
</dbReference>
<keyword evidence="13" id="KW-1185">Reference proteome</keyword>
<dbReference type="Proteomes" id="UP001359485">
    <property type="component" value="Unassembled WGS sequence"/>
</dbReference>
<dbReference type="InterPro" id="IPR002398">
    <property type="entry name" value="Pept_C14"/>
</dbReference>
<dbReference type="GO" id="GO:0045476">
    <property type="term" value="P:nurse cell apoptotic process"/>
    <property type="evidence" value="ECO:0007669"/>
    <property type="project" value="UniProtKB-ARBA"/>
</dbReference>
<dbReference type="SMART" id="SM00115">
    <property type="entry name" value="CASc"/>
    <property type="match status" value="1"/>
</dbReference>
<dbReference type="Proteomes" id="UP001372834">
    <property type="component" value="Unassembled WGS sequence"/>
</dbReference>
<keyword evidence="3" id="KW-0053">Apoptosis</keyword>
<feature type="region of interest" description="Disordered" evidence="8">
    <location>
        <begin position="1"/>
        <end position="20"/>
    </location>
</feature>
<protein>
    <submittedName>
        <fullName evidence="12">Caspase-1</fullName>
    </submittedName>
</protein>
<evidence type="ECO:0000259" key="10">
    <source>
        <dbReference type="PROSITE" id="PS50208"/>
    </source>
</evidence>
<dbReference type="GO" id="GO:0005737">
    <property type="term" value="C:cytoplasm"/>
    <property type="evidence" value="ECO:0007669"/>
    <property type="project" value="TreeGrafter"/>
</dbReference>
<feature type="compositionally biased region" description="Polar residues" evidence="8">
    <location>
        <begin position="1"/>
        <end position="14"/>
    </location>
</feature>
<evidence type="ECO:0000313" key="13">
    <source>
        <dbReference type="Proteomes" id="UP001359485"/>
    </source>
</evidence>
<evidence type="ECO:0000256" key="7">
    <source>
        <dbReference type="RuleBase" id="RU003971"/>
    </source>
</evidence>
<dbReference type="InterPro" id="IPR001309">
    <property type="entry name" value="Pept_C14_p20"/>
</dbReference>
<dbReference type="GO" id="GO:0043525">
    <property type="term" value="P:positive regulation of neuron apoptotic process"/>
    <property type="evidence" value="ECO:0007669"/>
    <property type="project" value="TreeGrafter"/>
</dbReference>
<dbReference type="GO" id="GO:0016322">
    <property type="term" value="P:neuron remodeling"/>
    <property type="evidence" value="ECO:0007669"/>
    <property type="project" value="UniProtKB-ARBA"/>
</dbReference>
<dbReference type="PANTHER" id="PTHR10454">
    <property type="entry name" value="CASPASE"/>
    <property type="match status" value="1"/>
</dbReference>
<keyword evidence="4" id="KW-0378">Hydrolase</keyword>
<comment type="similarity">
    <text evidence="1 7">Belongs to the peptidase C14A family.</text>
</comment>
<dbReference type="FunFam" id="3.40.50.1460:FF:000001">
    <property type="entry name" value="Caspase-3 preproprotein"/>
    <property type="match status" value="1"/>
</dbReference>
<dbReference type="Pfam" id="PF00656">
    <property type="entry name" value="Peptidase_C14"/>
    <property type="match status" value="1"/>
</dbReference>
<keyword evidence="6" id="KW-0865">Zymogen</keyword>
<reference evidence="12 14" key="1">
    <citation type="submission" date="2023-10" db="EMBL/GenBank/DDBJ databases">
        <title>Genomes of two closely related lineages of the louse Polyplax serrata with different host specificities.</title>
        <authorList>
            <person name="Martinu J."/>
            <person name="Tarabai H."/>
            <person name="Stefka J."/>
            <person name="Hypsa V."/>
        </authorList>
    </citation>
    <scope>NUCLEOTIDE SEQUENCE [LARGE SCALE GENOMIC DNA]</scope>
    <source>
        <strain evidence="11">98ZLc_SE</strain>
        <strain evidence="12">HR10_N</strain>
    </source>
</reference>
<dbReference type="GO" id="GO:1990525">
    <property type="term" value="F:BIR domain binding"/>
    <property type="evidence" value="ECO:0007669"/>
    <property type="project" value="UniProtKB-ARBA"/>
</dbReference>
<organism evidence="12 14">
    <name type="scientific">Polyplax serrata</name>
    <name type="common">Common mouse louse</name>
    <dbReference type="NCBI Taxonomy" id="468196"/>
    <lineage>
        <taxon>Eukaryota</taxon>
        <taxon>Metazoa</taxon>
        <taxon>Ecdysozoa</taxon>
        <taxon>Arthropoda</taxon>
        <taxon>Hexapoda</taxon>
        <taxon>Insecta</taxon>
        <taxon>Pterygota</taxon>
        <taxon>Neoptera</taxon>
        <taxon>Paraneoptera</taxon>
        <taxon>Psocodea</taxon>
        <taxon>Troctomorpha</taxon>
        <taxon>Phthiraptera</taxon>
        <taxon>Anoplura</taxon>
        <taxon>Polyplacidae</taxon>
        <taxon>Polyplax</taxon>
    </lineage>
</organism>
<feature type="domain" description="Caspase family p20" evidence="10">
    <location>
        <begin position="51"/>
        <end position="174"/>
    </location>
</feature>
<name>A0AAN8SD92_POLSC</name>
<evidence type="ECO:0000256" key="8">
    <source>
        <dbReference type="SAM" id="MobiDB-lite"/>
    </source>
</evidence>
<dbReference type="PANTHER" id="PTHR10454:SF245">
    <property type="entry name" value="CASPASE-RELATED"/>
    <property type="match status" value="1"/>
</dbReference>
<dbReference type="AlphaFoldDB" id="A0AAN8SD92"/>
<keyword evidence="2" id="KW-0645">Protease</keyword>
<evidence type="ECO:0000313" key="11">
    <source>
        <dbReference type="EMBL" id="KAK6633494.1"/>
    </source>
</evidence>
<dbReference type="Gene3D" id="3.40.50.1460">
    <property type="match status" value="1"/>
</dbReference>
<comment type="caution">
    <text evidence="12">The sequence shown here is derived from an EMBL/GenBank/DDBJ whole genome shotgun (WGS) entry which is preliminary data.</text>
</comment>
<dbReference type="PRINTS" id="PR00376">
    <property type="entry name" value="IL1BCENZYME"/>
</dbReference>
<dbReference type="SUPFAM" id="SSF52129">
    <property type="entry name" value="Caspase-like"/>
    <property type="match status" value="1"/>
</dbReference>
<evidence type="ECO:0000313" key="14">
    <source>
        <dbReference type="Proteomes" id="UP001372834"/>
    </source>
</evidence>
<accession>A0AAN8SD92</accession>
<sequence length="294" mass="33860">MSNQGNNQSPIQNGDETDVFGFKKPGYDNNRVVALMPTDRDDMFYNMNHKRRGLALIFNHENFEIEKLRSRTGTAVDASNLKRILTNLGFEVILFNDLKTRKVMEEVQKAASYNHRDSDCFFLAVLSHGEMGILYGKDCAYKPEQLWLPFTADKCPTLAGKPKLFFFQACQGDQLDGGITMHRRTETDGQISYKIPIHADFLIAYSTIPGFYSWRNTTKGSWFIQALCMELEQYGDKLDLLALLTMVCRRVAYDFESNTPNDRVMHQQKQIPCITTMLTRLIRFQPKGYQMELV</sequence>
<dbReference type="EMBL" id="JAWJWF010000004">
    <property type="protein sequence ID" value="KAK6633494.1"/>
    <property type="molecule type" value="Genomic_DNA"/>
</dbReference>
<dbReference type="InterPro" id="IPR015917">
    <property type="entry name" value="Pept_C14A"/>
</dbReference>
<evidence type="ECO:0000259" key="9">
    <source>
        <dbReference type="PROSITE" id="PS50207"/>
    </source>
</evidence>
<dbReference type="PROSITE" id="PS50208">
    <property type="entry name" value="CASPASE_P20"/>
    <property type="match status" value="1"/>
</dbReference>
<dbReference type="PROSITE" id="PS50207">
    <property type="entry name" value="CASPASE_P10"/>
    <property type="match status" value="1"/>
</dbReference>
<dbReference type="PROSITE" id="PS01122">
    <property type="entry name" value="CASPASE_CYS"/>
    <property type="match status" value="1"/>
</dbReference>
<evidence type="ECO:0000256" key="2">
    <source>
        <dbReference type="ARBA" id="ARBA00022670"/>
    </source>
</evidence>
<dbReference type="GO" id="GO:0006508">
    <property type="term" value="P:proteolysis"/>
    <property type="evidence" value="ECO:0007669"/>
    <property type="project" value="UniProtKB-KW"/>
</dbReference>
<dbReference type="InterPro" id="IPR002138">
    <property type="entry name" value="Pept_C14_p10"/>
</dbReference>
<evidence type="ECO:0000313" key="12">
    <source>
        <dbReference type="EMBL" id="KAK6644803.1"/>
    </source>
</evidence>
<evidence type="ECO:0000256" key="4">
    <source>
        <dbReference type="ARBA" id="ARBA00022801"/>
    </source>
</evidence>
<dbReference type="InterPro" id="IPR016129">
    <property type="entry name" value="Caspase_his_AS"/>
</dbReference>
<dbReference type="InterPro" id="IPR029030">
    <property type="entry name" value="Caspase-like_dom_sf"/>
</dbReference>
<dbReference type="GO" id="GO:0045751">
    <property type="term" value="P:negative regulation of Toll signaling pathway"/>
    <property type="evidence" value="ECO:0007669"/>
    <property type="project" value="UniProtKB-ARBA"/>
</dbReference>
<dbReference type="GO" id="GO:0004197">
    <property type="term" value="F:cysteine-type endopeptidase activity"/>
    <property type="evidence" value="ECO:0007669"/>
    <property type="project" value="InterPro"/>
</dbReference>
<gene>
    <name evidence="12" type="primary">CASPASE1</name>
    <name evidence="12" type="ORF">RUM43_001076</name>
    <name evidence="11" type="ORF">RUM44_004101</name>
</gene>
<keyword evidence="5" id="KW-0788">Thiol protease</keyword>
<dbReference type="EMBL" id="JAWJWE010000001">
    <property type="protein sequence ID" value="KAK6644803.1"/>
    <property type="molecule type" value="Genomic_DNA"/>
</dbReference>
<evidence type="ECO:0000256" key="3">
    <source>
        <dbReference type="ARBA" id="ARBA00022703"/>
    </source>
</evidence>
<proteinExistence type="inferred from homology"/>
<evidence type="ECO:0000256" key="1">
    <source>
        <dbReference type="ARBA" id="ARBA00010134"/>
    </source>
</evidence>
<dbReference type="CDD" id="cd00032">
    <property type="entry name" value="CASc"/>
    <property type="match status" value="1"/>
</dbReference>
<dbReference type="InterPro" id="IPR011600">
    <property type="entry name" value="Pept_C14_caspase"/>
</dbReference>
<dbReference type="PROSITE" id="PS01121">
    <property type="entry name" value="CASPASE_HIS"/>
    <property type="match status" value="1"/>
</dbReference>
<evidence type="ECO:0000256" key="5">
    <source>
        <dbReference type="ARBA" id="ARBA00022807"/>
    </source>
</evidence>